<dbReference type="EMBL" id="JABVXQ010000006">
    <property type="protein sequence ID" value="KAF6104525.1"/>
    <property type="molecule type" value="Genomic_DNA"/>
</dbReference>
<dbReference type="Proteomes" id="UP000664940">
    <property type="component" value="Unassembled WGS sequence"/>
</dbReference>
<evidence type="ECO:0000256" key="1">
    <source>
        <dbReference type="SAM" id="Phobius"/>
    </source>
</evidence>
<feature type="transmembrane region" description="Helical" evidence="1">
    <location>
        <begin position="47"/>
        <end position="80"/>
    </location>
</feature>
<feature type="transmembrane region" description="Helical" evidence="1">
    <location>
        <begin position="7"/>
        <end position="27"/>
    </location>
</feature>
<evidence type="ECO:0000313" key="3">
    <source>
        <dbReference type="Proteomes" id="UP000664940"/>
    </source>
</evidence>
<protein>
    <submittedName>
        <fullName evidence="2">Uncharacterized protein</fullName>
    </submittedName>
</protein>
<comment type="caution">
    <text evidence="2">The sequence shown here is derived from an EMBL/GenBank/DDBJ whole genome shotgun (WGS) entry which is preliminary data.</text>
</comment>
<keyword evidence="1" id="KW-1133">Transmembrane helix</keyword>
<organism evidence="2 3">
    <name type="scientific">Phyllostomus discolor</name>
    <name type="common">pale spear-nosed bat</name>
    <dbReference type="NCBI Taxonomy" id="89673"/>
    <lineage>
        <taxon>Eukaryota</taxon>
        <taxon>Metazoa</taxon>
        <taxon>Chordata</taxon>
        <taxon>Craniata</taxon>
        <taxon>Vertebrata</taxon>
        <taxon>Euteleostomi</taxon>
        <taxon>Mammalia</taxon>
        <taxon>Eutheria</taxon>
        <taxon>Laurasiatheria</taxon>
        <taxon>Chiroptera</taxon>
        <taxon>Yangochiroptera</taxon>
        <taxon>Phyllostomidae</taxon>
        <taxon>Phyllostominae</taxon>
        <taxon>Phyllostomus</taxon>
    </lineage>
</organism>
<keyword evidence="1" id="KW-0472">Membrane</keyword>
<evidence type="ECO:0000313" key="2">
    <source>
        <dbReference type="EMBL" id="KAF6104525.1"/>
    </source>
</evidence>
<sequence length="155" mass="17644">MPPVICVLLNVFLQCCVVFRVLLFHLLRWAYSQVFYFSRCNGITNEIFFPLISLSAVSLLMYKNAIVSSILPLSHLGCLLKTSKKRKNTEHFHHILVCYLKEERDTTEHKGHVCSVWRRCYDPAAEVGVQARAAGACDTTTGGCFRLFLPSFLNK</sequence>
<gene>
    <name evidence="2" type="ORF">HJG60_011429</name>
</gene>
<dbReference type="AlphaFoldDB" id="A0A834A7Z8"/>
<keyword evidence="1" id="KW-0812">Transmembrane</keyword>
<proteinExistence type="predicted"/>
<reference evidence="2 3" key="1">
    <citation type="journal article" date="2020" name="Nature">
        <title>Six reference-quality genomes reveal evolution of bat adaptations.</title>
        <authorList>
            <person name="Jebb D."/>
            <person name="Huang Z."/>
            <person name="Pippel M."/>
            <person name="Hughes G.M."/>
            <person name="Lavrichenko K."/>
            <person name="Devanna P."/>
            <person name="Winkler S."/>
            <person name="Jermiin L.S."/>
            <person name="Skirmuntt E.C."/>
            <person name="Katzourakis A."/>
            <person name="Burkitt-Gray L."/>
            <person name="Ray D.A."/>
            <person name="Sullivan K.A.M."/>
            <person name="Roscito J.G."/>
            <person name="Kirilenko B.M."/>
            <person name="Davalos L.M."/>
            <person name="Corthals A.P."/>
            <person name="Power M.L."/>
            <person name="Jones G."/>
            <person name="Ransome R.D."/>
            <person name="Dechmann D.K.N."/>
            <person name="Locatelli A.G."/>
            <person name="Puechmaille S.J."/>
            <person name="Fedrigo O."/>
            <person name="Jarvis E.D."/>
            <person name="Hiller M."/>
            <person name="Vernes S.C."/>
            <person name="Myers E.W."/>
            <person name="Teeling E.C."/>
        </authorList>
    </citation>
    <scope>NUCLEOTIDE SEQUENCE [LARGE SCALE GENOMIC DNA]</scope>
    <source>
        <strain evidence="2">Bat1K_MPI-CBG_1</strain>
    </source>
</reference>
<accession>A0A834A7Z8</accession>
<name>A0A834A7Z8_9CHIR</name>